<gene>
    <name evidence="4" type="ORF">CTI12_AA535210</name>
</gene>
<organism evidence="4 5">
    <name type="scientific">Artemisia annua</name>
    <name type="common">Sweet wormwood</name>
    <dbReference type="NCBI Taxonomy" id="35608"/>
    <lineage>
        <taxon>Eukaryota</taxon>
        <taxon>Viridiplantae</taxon>
        <taxon>Streptophyta</taxon>
        <taxon>Embryophyta</taxon>
        <taxon>Tracheophyta</taxon>
        <taxon>Spermatophyta</taxon>
        <taxon>Magnoliopsida</taxon>
        <taxon>eudicotyledons</taxon>
        <taxon>Gunneridae</taxon>
        <taxon>Pentapetalae</taxon>
        <taxon>asterids</taxon>
        <taxon>campanulids</taxon>
        <taxon>Asterales</taxon>
        <taxon>Asteraceae</taxon>
        <taxon>Asteroideae</taxon>
        <taxon>Anthemideae</taxon>
        <taxon>Artemisiinae</taxon>
        <taxon>Artemisia</taxon>
    </lineage>
</organism>
<dbReference type="AlphaFoldDB" id="A0A2U1L3B5"/>
<dbReference type="InterPro" id="IPR023696">
    <property type="entry name" value="Ureohydrolase_dom_sf"/>
</dbReference>
<feature type="compositionally biased region" description="Polar residues" evidence="3">
    <location>
        <begin position="104"/>
        <end position="113"/>
    </location>
</feature>
<sequence length="122" mass="14055">MEAFSGSSLPTPSTDAKNCHVTYFYEPTIGEYTYGPYHFMVPRRITMTYSMIERYKLEQHMNVVKILPAEIEQMNLVLEQLSELTHHPSMPLHNEERRGAHGGTSKSTHSGWPQKSKMEKIV</sequence>
<keyword evidence="2" id="KW-0156">Chromatin regulator</keyword>
<dbReference type="SUPFAM" id="SSF52768">
    <property type="entry name" value="Arginase/deacetylase"/>
    <property type="match status" value="1"/>
</dbReference>
<comment type="caution">
    <text evidence="4">The sequence shown here is derived from an EMBL/GenBank/DDBJ whole genome shotgun (WGS) entry which is preliminary data.</text>
</comment>
<dbReference type="OrthoDB" id="1918432at2759"/>
<feature type="region of interest" description="Disordered" evidence="3">
    <location>
        <begin position="87"/>
        <end position="122"/>
    </location>
</feature>
<proteinExistence type="predicted"/>
<evidence type="ECO:0000256" key="1">
    <source>
        <dbReference type="ARBA" id="ARBA00022491"/>
    </source>
</evidence>
<dbReference type="STRING" id="35608.A0A2U1L3B5"/>
<evidence type="ECO:0000256" key="3">
    <source>
        <dbReference type="SAM" id="MobiDB-lite"/>
    </source>
</evidence>
<dbReference type="GO" id="GO:0006325">
    <property type="term" value="P:chromatin organization"/>
    <property type="evidence" value="ECO:0007669"/>
    <property type="project" value="UniProtKB-KW"/>
</dbReference>
<dbReference type="Proteomes" id="UP000245207">
    <property type="component" value="Unassembled WGS sequence"/>
</dbReference>
<protein>
    <submittedName>
        <fullName evidence="4">Histone deacetylase 6</fullName>
    </submittedName>
</protein>
<evidence type="ECO:0000313" key="4">
    <source>
        <dbReference type="EMBL" id="PWA43488.1"/>
    </source>
</evidence>
<keyword evidence="5" id="KW-1185">Reference proteome</keyword>
<dbReference type="EMBL" id="PKPP01011801">
    <property type="protein sequence ID" value="PWA43488.1"/>
    <property type="molecule type" value="Genomic_DNA"/>
</dbReference>
<keyword evidence="1" id="KW-0678">Repressor</keyword>
<evidence type="ECO:0000313" key="5">
    <source>
        <dbReference type="Proteomes" id="UP000245207"/>
    </source>
</evidence>
<reference evidence="4 5" key="1">
    <citation type="journal article" date="2018" name="Mol. Plant">
        <title>The genome of Artemisia annua provides insight into the evolution of Asteraceae family and artemisinin biosynthesis.</title>
        <authorList>
            <person name="Shen Q."/>
            <person name="Zhang L."/>
            <person name="Liao Z."/>
            <person name="Wang S."/>
            <person name="Yan T."/>
            <person name="Shi P."/>
            <person name="Liu M."/>
            <person name="Fu X."/>
            <person name="Pan Q."/>
            <person name="Wang Y."/>
            <person name="Lv Z."/>
            <person name="Lu X."/>
            <person name="Zhang F."/>
            <person name="Jiang W."/>
            <person name="Ma Y."/>
            <person name="Chen M."/>
            <person name="Hao X."/>
            <person name="Li L."/>
            <person name="Tang Y."/>
            <person name="Lv G."/>
            <person name="Zhou Y."/>
            <person name="Sun X."/>
            <person name="Brodelius P.E."/>
            <person name="Rose J.K.C."/>
            <person name="Tang K."/>
        </authorList>
    </citation>
    <scope>NUCLEOTIDE SEQUENCE [LARGE SCALE GENOMIC DNA]</scope>
    <source>
        <strain evidence="5">cv. Huhao1</strain>
        <tissue evidence="4">Leaf</tissue>
    </source>
</reference>
<name>A0A2U1L3B5_ARTAN</name>
<evidence type="ECO:0000256" key="2">
    <source>
        <dbReference type="ARBA" id="ARBA00022853"/>
    </source>
</evidence>
<accession>A0A2U1L3B5</accession>
<dbReference type="InterPro" id="IPR037138">
    <property type="entry name" value="His_deacetylse_dom_sf"/>
</dbReference>
<dbReference type="Gene3D" id="3.40.800.20">
    <property type="entry name" value="Histone deacetylase domain"/>
    <property type="match status" value="1"/>
</dbReference>